<comment type="caution">
    <text evidence="1">The sequence shown here is derived from an EMBL/GenBank/DDBJ whole genome shotgun (WGS) entry which is preliminary data.</text>
</comment>
<gene>
    <name evidence="1" type="ORF">KQI42_15890</name>
</gene>
<dbReference type="EMBL" id="JAHLPM010000015">
    <property type="protein sequence ID" value="MBU5439497.1"/>
    <property type="molecule type" value="Genomic_DNA"/>
</dbReference>
<evidence type="ECO:0000313" key="1">
    <source>
        <dbReference type="EMBL" id="MBU5439497.1"/>
    </source>
</evidence>
<dbReference type="InterPro" id="IPR024411">
    <property type="entry name" value="Tail_terminator_phage"/>
</dbReference>
<dbReference type="Proteomes" id="UP000749471">
    <property type="component" value="Unassembled WGS sequence"/>
</dbReference>
<proteinExistence type="predicted"/>
<evidence type="ECO:0000313" key="2">
    <source>
        <dbReference type="Proteomes" id="UP000749471"/>
    </source>
</evidence>
<organism evidence="1 2">
    <name type="scientific">Tissierella simiarum</name>
    <dbReference type="NCBI Taxonomy" id="2841534"/>
    <lineage>
        <taxon>Bacteria</taxon>
        <taxon>Bacillati</taxon>
        <taxon>Bacillota</taxon>
        <taxon>Tissierellia</taxon>
        <taxon>Tissierellales</taxon>
        <taxon>Tissierellaceae</taxon>
        <taxon>Tissierella</taxon>
    </lineage>
</organism>
<reference evidence="1 2" key="1">
    <citation type="submission" date="2021-06" db="EMBL/GenBank/DDBJ databases">
        <authorList>
            <person name="Sun Q."/>
            <person name="Li D."/>
        </authorList>
    </citation>
    <scope>NUCLEOTIDE SEQUENCE [LARGE SCALE GENOMIC DNA]</scope>
    <source>
        <strain evidence="1 2">MSJ-40</strain>
    </source>
</reference>
<keyword evidence="2" id="KW-1185">Reference proteome</keyword>
<dbReference type="RefSeq" id="WP_216521204.1">
    <property type="nucleotide sequence ID" value="NZ_JAHLPM010000015.1"/>
</dbReference>
<dbReference type="Pfam" id="PF12691">
    <property type="entry name" value="Phage_tail_terminator_6"/>
    <property type="match status" value="1"/>
</dbReference>
<sequence length="129" mass="14640">MITASDFKDWLKERVDCPTWFTGGLRDTKEKSIVIYNGKAYTNPMAIGGVQNSSYTSKGIRILIHWNKNIKESELKAQEVYNSLLGQSGVIAGKRVIQFKMRDSEPVYLGVDSSGIYEYVIDLEIIIER</sequence>
<protein>
    <submittedName>
        <fullName evidence="1">Minor capsid protein</fullName>
    </submittedName>
</protein>
<accession>A0ABS6E9P3</accession>
<name>A0ABS6E9P3_9FIRM</name>